<dbReference type="OrthoDB" id="3524864at2759"/>
<dbReference type="RefSeq" id="XP_001587875.1">
    <property type="nucleotide sequence ID" value="XM_001587825.1"/>
</dbReference>
<dbReference type="AlphaFoldDB" id="A0A1D9QGJ5"/>
<evidence type="ECO:0000256" key="1">
    <source>
        <dbReference type="SAM" id="MobiDB-lite"/>
    </source>
</evidence>
<dbReference type="EMBL" id="CP017825">
    <property type="protein sequence ID" value="APA14060.1"/>
    <property type="molecule type" value="Genomic_DNA"/>
</dbReference>
<dbReference type="KEGG" id="ssl:SS1G_11116"/>
<evidence type="ECO:0000313" key="2">
    <source>
        <dbReference type="EMBL" id="APA14060.1"/>
    </source>
</evidence>
<dbReference type="Proteomes" id="UP000177798">
    <property type="component" value="Chromosome 12"/>
</dbReference>
<accession>A0A1D9QGJ5</accession>
<protein>
    <submittedName>
        <fullName evidence="2">Uncharacterized protein</fullName>
    </submittedName>
</protein>
<dbReference type="OMA" id="NDWRREK"/>
<name>A0A1D9QGJ5_SCLS1</name>
<dbReference type="VEuPathDB" id="FungiDB:sscle_12g088300"/>
<feature type="region of interest" description="Disordered" evidence="1">
    <location>
        <begin position="1"/>
        <end position="20"/>
    </location>
</feature>
<reference evidence="3" key="1">
    <citation type="journal article" date="2017" name="Genome Biol. Evol.">
        <title>The complete genome sequence of the phytopathogenic fungus Sclerotinia sclerotiorum reveals insights into the genome architecture of broad host range pathogens.</title>
        <authorList>
            <person name="Derbyshire M."/>
            <person name="Denton-Giles M."/>
            <person name="Hegedus D."/>
            <person name="Seifbarghy S."/>
            <person name="Rollins J."/>
            <person name="van Kan J."/>
            <person name="Seidl M.F."/>
            <person name="Faino L."/>
            <person name="Mbengue M."/>
            <person name="Navaud O."/>
            <person name="Raffaele S."/>
            <person name="Hammond-Kosack K."/>
            <person name="Heard S."/>
            <person name="Oliver R."/>
        </authorList>
    </citation>
    <scope>NUCLEOTIDE SEQUENCE [LARGE SCALE GENOMIC DNA]</scope>
    <source>
        <strain evidence="3">ATCC 18683 / 1980 / Ss-1</strain>
    </source>
</reference>
<gene>
    <name evidence="2" type="ORF">sscle_12g088300</name>
</gene>
<proteinExistence type="predicted"/>
<sequence>MDPPISPASRTKNGGKWGKQHGWTLKQKQDVTEALVGDAQPNKMRIGLVHSREPGLSRQIFYNWGFCSGEPFNWNDPSDLFLLNSWRQDKIRKYTARSEGQVEHTKAVKDQVVKNSCVRGTAIPSVISESGDSRRELFSMVNCGRDIEEFHVQKYRSSRRVTPRLSNGRRQYPSTPQQPIDFLEVDLNKIASLTEEQKKRRQRIQFRDWTMVYHFIETAFDYPSREIGVSYNI</sequence>
<organism evidence="2 3">
    <name type="scientific">Sclerotinia sclerotiorum (strain ATCC 18683 / 1980 / Ss-1)</name>
    <name type="common">White mold</name>
    <name type="synonym">Whetzelinia sclerotiorum</name>
    <dbReference type="NCBI Taxonomy" id="665079"/>
    <lineage>
        <taxon>Eukaryota</taxon>
        <taxon>Fungi</taxon>
        <taxon>Dikarya</taxon>
        <taxon>Ascomycota</taxon>
        <taxon>Pezizomycotina</taxon>
        <taxon>Leotiomycetes</taxon>
        <taxon>Helotiales</taxon>
        <taxon>Sclerotiniaceae</taxon>
        <taxon>Sclerotinia</taxon>
    </lineage>
</organism>
<evidence type="ECO:0000313" key="3">
    <source>
        <dbReference type="Proteomes" id="UP000177798"/>
    </source>
</evidence>